<dbReference type="STRING" id="13370.A0A448YSR2"/>
<evidence type="ECO:0000256" key="4">
    <source>
        <dbReference type="ARBA" id="ARBA00022660"/>
    </source>
</evidence>
<evidence type="ECO:0000256" key="7">
    <source>
        <dbReference type="ARBA" id="ARBA00023128"/>
    </source>
</evidence>
<name>A0A448YSR2_BRENA</name>
<comment type="subcellular location">
    <subcellularLocation>
        <location evidence="1">Mitochondrion inner membrane</location>
        <topology evidence="1">Peripheral membrane protein</topology>
        <orientation evidence="1">Matrix side</orientation>
    </subcellularLocation>
</comment>
<evidence type="ECO:0000256" key="8">
    <source>
        <dbReference type="ARBA" id="ARBA00023136"/>
    </source>
</evidence>
<evidence type="ECO:0000256" key="1">
    <source>
        <dbReference type="ARBA" id="ARBA00004443"/>
    </source>
</evidence>
<dbReference type="InterPro" id="IPR006806">
    <property type="entry name" value="NDUFA5"/>
</dbReference>
<keyword evidence="5" id="KW-0999">Mitochondrion inner membrane</keyword>
<evidence type="ECO:0000313" key="10">
    <source>
        <dbReference type="Proteomes" id="UP000290900"/>
    </source>
</evidence>
<dbReference type="PANTHER" id="PTHR12653:SF0">
    <property type="entry name" value="NADH DEHYDROGENASE [UBIQUINONE] 1 ALPHA SUBCOMPLEX SUBUNIT 5"/>
    <property type="match status" value="1"/>
</dbReference>
<keyword evidence="10" id="KW-1185">Reference proteome</keyword>
<dbReference type="GO" id="GO:0022904">
    <property type="term" value="P:respiratory electron transport chain"/>
    <property type="evidence" value="ECO:0007669"/>
    <property type="project" value="InterPro"/>
</dbReference>
<dbReference type="Proteomes" id="UP000290900">
    <property type="component" value="Unassembled WGS sequence"/>
</dbReference>
<organism evidence="9 10">
    <name type="scientific">Brettanomyces naardenensis</name>
    <name type="common">Yeast</name>
    <dbReference type="NCBI Taxonomy" id="13370"/>
    <lineage>
        <taxon>Eukaryota</taxon>
        <taxon>Fungi</taxon>
        <taxon>Dikarya</taxon>
        <taxon>Ascomycota</taxon>
        <taxon>Saccharomycotina</taxon>
        <taxon>Pichiomycetes</taxon>
        <taxon>Pichiales</taxon>
        <taxon>Pichiaceae</taxon>
        <taxon>Brettanomyces</taxon>
    </lineage>
</organism>
<protein>
    <submittedName>
        <fullName evidence="9">DEKNAAC105250</fullName>
    </submittedName>
</protein>
<reference evidence="9 10" key="1">
    <citation type="submission" date="2018-12" db="EMBL/GenBank/DDBJ databases">
        <authorList>
            <person name="Tiukova I."/>
            <person name="Dainat J."/>
        </authorList>
    </citation>
    <scope>NUCLEOTIDE SEQUENCE [LARGE SCALE GENOMIC DNA]</scope>
</reference>
<keyword evidence="8" id="KW-0472">Membrane</keyword>
<keyword evidence="6" id="KW-0249">Electron transport</keyword>
<evidence type="ECO:0000256" key="6">
    <source>
        <dbReference type="ARBA" id="ARBA00022982"/>
    </source>
</evidence>
<evidence type="ECO:0000256" key="2">
    <source>
        <dbReference type="ARBA" id="ARBA00010261"/>
    </source>
</evidence>
<accession>A0A448YSR2</accession>
<keyword evidence="4" id="KW-0679">Respiratory chain</keyword>
<dbReference type="EMBL" id="CAACVR010000067">
    <property type="protein sequence ID" value="VEU23959.1"/>
    <property type="molecule type" value="Genomic_DNA"/>
</dbReference>
<evidence type="ECO:0000313" key="9">
    <source>
        <dbReference type="EMBL" id="VEU23959.1"/>
    </source>
</evidence>
<dbReference type="OrthoDB" id="286811at2759"/>
<dbReference type="PANTHER" id="PTHR12653">
    <property type="entry name" value="NADH-UBIQUINONE OXIDOREDUCTASE 13 KD-B SUBUNIT"/>
    <property type="match status" value="1"/>
</dbReference>
<keyword evidence="7" id="KW-0496">Mitochondrion</keyword>
<proteinExistence type="inferred from homology"/>
<evidence type="ECO:0000256" key="3">
    <source>
        <dbReference type="ARBA" id="ARBA00022448"/>
    </source>
</evidence>
<dbReference type="AlphaFoldDB" id="A0A448YSR2"/>
<comment type="similarity">
    <text evidence="2">Belongs to the complex I NDUFA5 subunit family.</text>
</comment>
<dbReference type="GO" id="GO:0005743">
    <property type="term" value="C:mitochondrial inner membrane"/>
    <property type="evidence" value="ECO:0007669"/>
    <property type="project" value="UniProtKB-SubCell"/>
</dbReference>
<dbReference type="Pfam" id="PF04716">
    <property type="entry name" value="ETC_C1_NDUFA5"/>
    <property type="match status" value="1"/>
</dbReference>
<sequence length="134" mass="15634">MRYTPYLRQAQEVLIRAGKGNPTGLTGIYQHPNPRPVLIKLYNATLTRLEKDFPKESIYRQSVENLTKARLAVVEKNEVTEKIEKDIGCGLIEELIIQANDEYNLAEKMAEWKAWEPLEEKPLEDQWVYFGKRI</sequence>
<keyword evidence="3" id="KW-0813">Transport</keyword>
<evidence type="ECO:0000256" key="5">
    <source>
        <dbReference type="ARBA" id="ARBA00022792"/>
    </source>
</evidence>
<gene>
    <name evidence="9" type="ORF">BRENAR_LOCUS4688</name>
</gene>
<dbReference type="InParanoid" id="A0A448YSR2"/>